<reference evidence="5" key="1">
    <citation type="journal article" date="2014" name="Int. J. Syst. Evol. Microbiol.">
        <title>Complete genome sequence of Corynebacterium casei LMG S-19264T (=DSM 44701T), isolated from a smear-ripened cheese.</title>
        <authorList>
            <consortium name="US DOE Joint Genome Institute (JGI-PGF)"/>
            <person name="Walter F."/>
            <person name="Albersmeier A."/>
            <person name="Kalinowski J."/>
            <person name="Ruckert C."/>
        </authorList>
    </citation>
    <scope>NUCLEOTIDE SEQUENCE</scope>
    <source>
        <strain evidence="5">CGMCC 4.7306</strain>
    </source>
</reference>
<name>A0A917S868_9ACTN</name>
<keyword evidence="1" id="KW-0805">Transcription regulation</keyword>
<feature type="domain" description="HTH araC/xylS-type" evidence="4">
    <location>
        <begin position="175"/>
        <end position="272"/>
    </location>
</feature>
<keyword evidence="2" id="KW-0238">DNA-binding</keyword>
<dbReference type="PROSITE" id="PS01124">
    <property type="entry name" value="HTH_ARAC_FAMILY_2"/>
    <property type="match status" value="1"/>
</dbReference>
<dbReference type="InterPro" id="IPR009057">
    <property type="entry name" value="Homeodomain-like_sf"/>
</dbReference>
<organism evidence="5 6">
    <name type="scientific">Microlunatus endophyticus</name>
    <dbReference type="NCBI Taxonomy" id="1716077"/>
    <lineage>
        <taxon>Bacteria</taxon>
        <taxon>Bacillati</taxon>
        <taxon>Actinomycetota</taxon>
        <taxon>Actinomycetes</taxon>
        <taxon>Propionibacteriales</taxon>
        <taxon>Propionibacteriaceae</taxon>
        <taxon>Microlunatus</taxon>
    </lineage>
</organism>
<reference evidence="5" key="2">
    <citation type="submission" date="2020-09" db="EMBL/GenBank/DDBJ databases">
        <authorList>
            <person name="Sun Q."/>
            <person name="Zhou Y."/>
        </authorList>
    </citation>
    <scope>NUCLEOTIDE SEQUENCE</scope>
    <source>
        <strain evidence="5">CGMCC 4.7306</strain>
    </source>
</reference>
<dbReference type="PANTHER" id="PTHR46796">
    <property type="entry name" value="HTH-TYPE TRANSCRIPTIONAL ACTIVATOR RHAS-RELATED"/>
    <property type="match status" value="1"/>
</dbReference>
<dbReference type="SUPFAM" id="SSF46689">
    <property type="entry name" value="Homeodomain-like"/>
    <property type="match status" value="2"/>
</dbReference>
<dbReference type="SMART" id="SM00342">
    <property type="entry name" value="HTH_ARAC"/>
    <property type="match status" value="1"/>
</dbReference>
<dbReference type="PANTHER" id="PTHR46796:SF2">
    <property type="entry name" value="TRANSCRIPTIONAL REGULATORY PROTEIN"/>
    <property type="match status" value="1"/>
</dbReference>
<dbReference type="Pfam" id="PF02311">
    <property type="entry name" value="AraC_binding"/>
    <property type="match status" value="1"/>
</dbReference>
<dbReference type="GO" id="GO:0003700">
    <property type="term" value="F:DNA-binding transcription factor activity"/>
    <property type="evidence" value="ECO:0007669"/>
    <property type="project" value="InterPro"/>
</dbReference>
<dbReference type="InterPro" id="IPR037923">
    <property type="entry name" value="HTH-like"/>
</dbReference>
<dbReference type="Pfam" id="PF12833">
    <property type="entry name" value="HTH_18"/>
    <property type="match status" value="1"/>
</dbReference>
<evidence type="ECO:0000256" key="3">
    <source>
        <dbReference type="ARBA" id="ARBA00023163"/>
    </source>
</evidence>
<protein>
    <submittedName>
        <fullName evidence="5">AraC family transcriptional regulator</fullName>
    </submittedName>
</protein>
<sequence length="279" mass="30737">MSGHAEAYGSGPTSVRAWRPAVPGVKEVFHARFTDHAYPAHVHQDWTVLIVDAGAVRYDLDRREHGTLEPTVSLLPPGVAHDGRSARQGGFRKRVIYLDSSMIDTGLIGAAVDNPDLIDPLLRHRVAQLHATLAEPGNEVESQSRLTLILERLRDHLGSRRPAPDGRRSDRPVARKLRDLLDQHLVDGVDLERAAADFGVAPTYLIRAFTAGFGLPPHRYLVGRRVELARRLLLDGMPIADAAVGSGFYDQSHLSRHLRRMINTTPARYQSSAGTVSRG</sequence>
<keyword evidence="6" id="KW-1185">Reference proteome</keyword>
<evidence type="ECO:0000256" key="2">
    <source>
        <dbReference type="ARBA" id="ARBA00023125"/>
    </source>
</evidence>
<evidence type="ECO:0000313" key="6">
    <source>
        <dbReference type="Proteomes" id="UP000613840"/>
    </source>
</evidence>
<evidence type="ECO:0000259" key="4">
    <source>
        <dbReference type="PROSITE" id="PS01124"/>
    </source>
</evidence>
<dbReference type="Gene3D" id="1.10.10.60">
    <property type="entry name" value="Homeodomain-like"/>
    <property type="match status" value="1"/>
</dbReference>
<dbReference type="SUPFAM" id="SSF51215">
    <property type="entry name" value="Regulatory protein AraC"/>
    <property type="match status" value="1"/>
</dbReference>
<proteinExistence type="predicted"/>
<accession>A0A917S868</accession>
<gene>
    <name evidence="5" type="ORF">GCM10011575_19530</name>
</gene>
<dbReference type="Proteomes" id="UP000613840">
    <property type="component" value="Unassembled WGS sequence"/>
</dbReference>
<dbReference type="InterPro" id="IPR003313">
    <property type="entry name" value="AraC-bd"/>
</dbReference>
<evidence type="ECO:0000313" key="5">
    <source>
        <dbReference type="EMBL" id="GGL61055.1"/>
    </source>
</evidence>
<dbReference type="GO" id="GO:0043565">
    <property type="term" value="F:sequence-specific DNA binding"/>
    <property type="evidence" value="ECO:0007669"/>
    <property type="project" value="InterPro"/>
</dbReference>
<dbReference type="AlphaFoldDB" id="A0A917S868"/>
<dbReference type="InterPro" id="IPR018060">
    <property type="entry name" value="HTH_AraC"/>
</dbReference>
<dbReference type="InterPro" id="IPR050204">
    <property type="entry name" value="AraC_XylS_family_regulators"/>
</dbReference>
<comment type="caution">
    <text evidence="5">The sequence shown here is derived from an EMBL/GenBank/DDBJ whole genome shotgun (WGS) entry which is preliminary data.</text>
</comment>
<keyword evidence="3" id="KW-0804">Transcription</keyword>
<evidence type="ECO:0000256" key="1">
    <source>
        <dbReference type="ARBA" id="ARBA00023015"/>
    </source>
</evidence>
<dbReference type="EMBL" id="BMMZ01000004">
    <property type="protein sequence ID" value="GGL61055.1"/>
    <property type="molecule type" value="Genomic_DNA"/>
</dbReference>
<dbReference type="RefSeq" id="WP_188895017.1">
    <property type="nucleotide sequence ID" value="NZ_BMMZ01000004.1"/>
</dbReference>